<name>A0ABT0TD00_9FLAO</name>
<dbReference type="Proteomes" id="UP001203342">
    <property type="component" value="Unassembled WGS sequence"/>
</dbReference>
<evidence type="ECO:0008006" key="4">
    <source>
        <dbReference type="Google" id="ProtNLM"/>
    </source>
</evidence>
<sequence length="128" mass="14939">MKKYLIVLSLLSSFCLFSQIKTDTIQYYLQPVKPNFNWNKKTDFFNFNQLDLYTKTDFSIYNRATLMNDNYSIYNGKFEYKNSILIPENMFFNSKLDSFNPNGNGTIEFGTSLIIGILNLAEGLFQSK</sequence>
<feature type="signal peptide" evidence="1">
    <location>
        <begin position="1"/>
        <end position="18"/>
    </location>
</feature>
<evidence type="ECO:0000313" key="2">
    <source>
        <dbReference type="EMBL" id="MCL9768847.1"/>
    </source>
</evidence>
<comment type="caution">
    <text evidence="2">The sequence shown here is derived from an EMBL/GenBank/DDBJ whole genome shotgun (WGS) entry which is preliminary data.</text>
</comment>
<dbReference type="EMBL" id="JAMLJN010000001">
    <property type="protein sequence ID" value="MCL9768847.1"/>
    <property type="molecule type" value="Genomic_DNA"/>
</dbReference>
<evidence type="ECO:0000313" key="3">
    <source>
        <dbReference type="Proteomes" id="UP001203342"/>
    </source>
</evidence>
<proteinExistence type="predicted"/>
<feature type="chain" id="PRO_5047410703" description="Gliding motility protein RemB" evidence="1">
    <location>
        <begin position="19"/>
        <end position="128"/>
    </location>
</feature>
<keyword evidence="1" id="KW-0732">Signal</keyword>
<dbReference type="RefSeq" id="WP_250579350.1">
    <property type="nucleotide sequence ID" value="NZ_JAMLJN010000001.1"/>
</dbReference>
<protein>
    <recommendedName>
        <fullName evidence="4">Gliding motility protein RemB</fullName>
    </recommendedName>
</protein>
<accession>A0ABT0TD00</accession>
<gene>
    <name evidence="2" type="ORF">NAT47_00280</name>
</gene>
<organism evidence="2 3">
    <name type="scientific">Flavobacterium fragile</name>
    <dbReference type="NCBI Taxonomy" id="2949085"/>
    <lineage>
        <taxon>Bacteria</taxon>
        <taxon>Pseudomonadati</taxon>
        <taxon>Bacteroidota</taxon>
        <taxon>Flavobacteriia</taxon>
        <taxon>Flavobacteriales</taxon>
        <taxon>Flavobacteriaceae</taxon>
        <taxon>Flavobacterium</taxon>
    </lineage>
</organism>
<reference evidence="2 3" key="1">
    <citation type="submission" date="2022-05" db="EMBL/GenBank/DDBJ databases">
        <title>Flavobacterium sp., isolated from activated sludge.</title>
        <authorList>
            <person name="Ran Q."/>
        </authorList>
    </citation>
    <scope>NUCLEOTIDE SEQUENCE [LARGE SCALE GENOMIC DNA]</scope>
    <source>
        <strain evidence="2 3">HXWNR69</strain>
    </source>
</reference>
<evidence type="ECO:0000256" key="1">
    <source>
        <dbReference type="SAM" id="SignalP"/>
    </source>
</evidence>
<keyword evidence="3" id="KW-1185">Reference proteome</keyword>